<keyword evidence="4" id="KW-1185">Reference proteome</keyword>
<sequence length="177" mass="20070">MQFLKTILKPRKTTSNIQNNILDEDDIIDDDTMMSILSEQSAYNTQTDESQFNTDDTNLETIDGPTAQILHDTSTPGPSYTPSRAIGMLANQKVQEGGAKSIEETLITLEREKIDLMKKNLNEDDDDLNWFKSIMPYVKKLPSLNKLLFRTKVQEMLINEISKLNTPSNTESSMTPH</sequence>
<dbReference type="GO" id="GO:0005634">
    <property type="term" value="C:nucleus"/>
    <property type="evidence" value="ECO:0007669"/>
    <property type="project" value="UniProtKB-SubCell"/>
</dbReference>
<dbReference type="InterPro" id="IPR004210">
    <property type="entry name" value="BESS_motif"/>
</dbReference>
<dbReference type="Pfam" id="PF02944">
    <property type="entry name" value="BESS"/>
    <property type="match status" value="1"/>
</dbReference>
<comment type="subcellular location">
    <subcellularLocation>
        <location evidence="1">Nucleus</location>
    </subcellularLocation>
</comment>
<dbReference type="EMBL" id="KZ149925">
    <property type="protein sequence ID" value="PZC77595.1"/>
    <property type="molecule type" value="Genomic_DNA"/>
</dbReference>
<reference evidence="3 4" key="1">
    <citation type="journal article" date="2017" name="BMC Biol.">
        <title>Genomic innovations, transcriptional plasticity and gene loss underlying the evolution and divergence of two highly polyphagous and invasive Helicoverpa pest species.</title>
        <authorList>
            <person name="Pearce S.L."/>
            <person name="Clarke D.F."/>
            <person name="East P.D."/>
            <person name="Elfekih S."/>
            <person name="Gordon K.H."/>
            <person name="Jermiin L.S."/>
            <person name="McGaughran A."/>
            <person name="Oakeshott J.G."/>
            <person name="Papanikolaou A."/>
            <person name="Perera O.P."/>
            <person name="Rane R.V."/>
            <person name="Richards S."/>
            <person name="Tay W.T."/>
            <person name="Walsh T.K."/>
            <person name="Anderson A."/>
            <person name="Anderson C.J."/>
            <person name="Asgari S."/>
            <person name="Board P.G."/>
            <person name="Bretschneider A."/>
            <person name="Campbell P.M."/>
            <person name="Chertemps T."/>
            <person name="Christeller J.T."/>
            <person name="Coppin C.W."/>
            <person name="Downes S.J."/>
            <person name="Duan G."/>
            <person name="Farnsworth C.A."/>
            <person name="Good R.T."/>
            <person name="Han L.B."/>
            <person name="Han Y.C."/>
            <person name="Hatje K."/>
            <person name="Horne I."/>
            <person name="Huang Y.P."/>
            <person name="Hughes D.S."/>
            <person name="Jacquin-Joly E."/>
            <person name="James W."/>
            <person name="Jhangiani S."/>
            <person name="Kollmar M."/>
            <person name="Kuwar S.S."/>
            <person name="Li S."/>
            <person name="Liu N.Y."/>
            <person name="Maibeche M.T."/>
            <person name="Miller J.R."/>
            <person name="Montagne N."/>
            <person name="Perry T."/>
            <person name="Qu J."/>
            <person name="Song S.V."/>
            <person name="Sutton G.G."/>
            <person name="Vogel H."/>
            <person name="Walenz B.P."/>
            <person name="Xu W."/>
            <person name="Zhang H.J."/>
            <person name="Zou Z."/>
            <person name="Batterham P."/>
            <person name="Edwards O.R."/>
            <person name="Feyereisen R."/>
            <person name="Gibbs R.A."/>
            <person name="Heckel D.G."/>
            <person name="McGrath A."/>
            <person name="Robin C."/>
            <person name="Scherer S.E."/>
            <person name="Worley K.C."/>
            <person name="Wu Y.D."/>
        </authorList>
    </citation>
    <scope>NUCLEOTIDE SEQUENCE [LARGE SCALE GENOMIC DNA]</scope>
    <source>
        <strain evidence="3">Harm_GR_Male_#8</strain>
        <tissue evidence="3">Whole organism</tissue>
    </source>
</reference>
<keyword evidence="1" id="KW-0539">Nucleus</keyword>
<gene>
    <name evidence="3" type="primary">HaOG203151</name>
    <name evidence="3" type="ORF">B5X24_HaOG203151</name>
</gene>
<dbReference type="AlphaFoldDB" id="A0A2W1BVC2"/>
<organism evidence="3 4">
    <name type="scientific">Helicoverpa armigera</name>
    <name type="common">Cotton bollworm</name>
    <name type="synonym">Heliothis armigera</name>
    <dbReference type="NCBI Taxonomy" id="29058"/>
    <lineage>
        <taxon>Eukaryota</taxon>
        <taxon>Metazoa</taxon>
        <taxon>Ecdysozoa</taxon>
        <taxon>Arthropoda</taxon>
        <taxon>Hexapoda</taxon>
        <taxon>Insecta</taxon>
        <taxon>Pterygota</taxon>
        <taxon>Neoptera</taxon>
        <taxon>Endopterygota</taxon>
        <taxon>Lepidoptera</taxon>
        <taxon>Glossata</taxon>
        <taxon>Ditrysia</taxon>
        <taxon>Noctuoidea</taxon>
        <taxon>Noctuidae</taxon>
        <taxon>Heliothinae</taxon>
        <taxon>Helicoverpa</taxon>
    </lineage>
</organism>
<protein>
    <recommendedName>
        <fullName evidence="2">BESS domain-containing protein</fullName>
    </recommendedName>
</protein>
<feature type="domain" description="BESS" evidence="2">
    <location>
        <begin position="124"/>
        <end position="163"/>
    </location>
</feature>
<dbReference type="Proteomes" id="UP000249218">
    <property type="component" value="Unassembled WGS sequence"/>
</dbReference>
<name>A0A2W1BVC2_HELAM</name>
<proteinExistence type="predicted"/>
<dbReference type="PROSITE" id="PS51031">
    <property type="entry name" value="BESS"/>
    <property type="match status" value="1"/>
</dbReference>
<evidence type="ECO:0000313" key="3">
    <source>
        <dbReference type="EMBL" id="PZC77595.1"/>
    </source>
</evidence>
<evidence type="ECO:0000259" key="2">
    <source>
        <dbReference type="PROSITE" id="PS51031"/>
    </source>
</evidence>
<dbReference type="GO" id="GO:0003677">
    <property type="term" value="F:DNA binding"/>
    <property type="evidence" value="ECO:0007669"/>
    <property type="project" value="InterPro"/>
</dbReference>
<evidence type="ECO:0000313" key="4">
    <source>
        <dbReference type="Proteomes" id="UP000249218"/>
    </source>
</evidence>
<evidence type="ECO:0000256" key="1">
    <source>
        <dbReference type="PROSITE-ProRule" id="PRU00371"/>
    </source>
</evidence>
<accession>A0A2W1BVC2</accession>